<dbReference type="Proteomes" id="UP000837857">
    <property type="component" value="Chromosome 21"/>
</dbReference>
<reference evidence="1" key="1">
    <citation type="submission" date="2022-03" db="EMBL/GenBank/DDBJ databases">
        <authorList>
            <person name="Martin H S."/>
        </authorList>
    </citation>
    <scope>NUCLEOTIDE SEQUENCE</scope>
</reference>
<feature type="non-terminal residue" evidence="1">
    <location>
        <position position="181"/>
    </location>
</feature>
<name>A0ABN8IFP2_9NEOP</name>
<dbReference type="EMBL" id="OW152833">
    <property type="protein sequence ID" value="CAH2054019.1"/>
    <property type="molecule type" value="Genomic_DNA"/>
</dbReference>
<protein>
    <submittedName>
        <fullName evidence="1">Uncharacterized protein</fullName>
    </submittedName>
</protein>
<evidence type="ECO:0000313" key="1">
    <source>
        <dbReference type="EMBL" id="CAH2054019.1"/>
    </source>
</evidence>
<proteinExistence type="predicted"/>
<accession>A0ABN8IFP2</accession>
<sequence>MKLLVRWNPEMTVNGNTLCSVIQSFPVLLILAQNGKKCLNTPFVYKPPSPTHPPEYYEAYDALIQSLLHGCKHQHYEPSYGYGKKWTSGYSSVVGPCYDSPSFTLGYPQGYPHSYPSYGHEYHSTPQYVYRNLNVLNTSSDPEYKYANHVTNVKRKYKVVILKSRRGQRSQKLQGKSIFFN</sequence>
<gene>
    <name evidence="1" type="ORF">IPOD504_LOCUS8448</name>
</gene>
<keyword evidence="2" id="KW-1185">Reference proteome</keyword>
<organism evidence="1 2">
    <name type="scientific">Iphiclides podalirius</name>
    <name type="common">scarce swallowtail</name>
    <dbReference type="NCBI Taxonomy" id="110791"/>
    <lineage>
        <taxon>Eukaryota</taxon>
        <taxon>Metazoa</taxon>
        <taxon>Ecdysozoa</taxon>
        <taxon>Arthropoda</taxon>
        <taxon>Hexapoda</taxon>
        <taxon>Insecta</taxon>
        <taxon>Pterygota</taxon>
        <taxon>Neoptera</taxon>
        <taxon>Endopterygota</taxon>
        <taxon>Lepidoptera</taxon>
        <taxon>Glossata</taxon>
        <taxon>Ditrysia</taxon>
        <taxon>Papilionoidea</taxon>
        <taxon>Papilionidae</taxon>
        <taxon>Papilioninae</taxon>
        <taxon>Iphiclides</taxon>
    </lineage>
</organism>
<evidence type="ECO:0000313" key="2">
    <source>
        <dbReference type="Proteomes" id="UP000837857"/>
    </source>
</evidence>